<gene>
    <name evidence="11" type="ORF">KP79_PYT17944</name>
</gene>
<evidence type="ECO:0000256" key="2">
    <source>
        <dbReference type="ARBA" id="ARBA00022473"/>
    </source>
</evidence>
<feature type="domain" description="BHLH" evidence="10">
    <location>
        <begin position="348"/>
        <end position="398"/>
    </location>
</feature>
<dbReference type="OrthoDB" id="690068at2759"/>
<dbReference type="InterPro" id="IPR036638">
    <property type="entry name" value="HLH_DNA-bd_sf"/>
</dbReference>
<dbReference type="SUPFAM" id="SSF47459">
    <property type="entry name" value="HLH, helix-loop-helix DNA-binding domain"/>
    <property type="match status" value="1"/>
</dbReference>
<dbReference type="AlphaFoldDB" id="A0A210R1Q8"/>
<evidence type="ECO:0000259" key="10">
    <source>
        <dbReference type="PROSITE" id="PS50888"/>
    </source>
</evidence>
<keyword evidence="6" id="KW-0238">DNA-binding</keyword>
<evidence type="ECO:0000256" key="6">
    <source>
        <dbReference type="ARBA" id="ARBA00023125"/>
    </source>
</evidence>
<protein>
    <recommendedName>
        <fullName evidence="10">BHLH domain-containing protein</fullName>
    </recommendedName>
</protein>
<organism evidence="11 12">
    <name type="scientific">Mizuhopecten yessoensis</name>
    <name type="common">Japanese scallop</name>
    <name type="synonym">Patinopecten yessoensis</name>
    <dbReference type="NCBI Taxonomy" id="6573"/>
    <lineage>
        <taxon>Eukaryota</taxon>
        <taxon>Metazoa</taxon>
        <taxon>Spiralia</taxon>
        <taxon>Lophotrochozoa</taxon>
        <taxon>Mollusca</taxon>
        <taxon>Bivalvia</taxon>
        <taxon>Autobranchia</taxon>
        <taxon>Pteriomorphia</taxon>
        <taxon>Pectinida</taxon>
        <taxon>Pectinoidea</taxon>
        <taxon>Pectinidae</taxon>
        <taxon>Mizuhopecten</taxon>
    </lineage>
</organism>
<evidence type="ECO:0000256" key="8">
    <source>
        <dbReference type="ARBA" id="ARBA00023242"/>
    </source>
</evidence>
<dbReference type="GO" id="GO:0046983">
    <property type="term" value="F:protein dimerization activity"/>
    <property type="evidence" value="ECO:0007669"/>
    <property type="project" value="InterPro"/>
</dbReference>
<dbReference type="SMART" id="SM00353">
    <property type="entry name" value="HLH"/>
    <property type="match status" value="1"/>
</dbReference>
<keyword evidence="12" id="KW-1185">Reference proteome</keyword>
<reference evidence="11 12" key="1">
    <citation type="journal article" date="2017" name="Nat. Ecol. Evol.">
        <title>Scallop genome provides insights into evolution of bilaterian karyotype and development.</title>
        <authorList>
            <person name="Wang S."/>
            <person name="Zhang J."/>
            <person name="Jiao W."/>
            <person name="Li J."/>
            <person name="Xun X."/>
            <person name="Sun Y."/>
            <person name="Guo X."/>
            <person name="Huan P."/>
            <person name="Dong B."/>
            <person name="Zhang L."/>
            <person name="Hu X."/>
            <person name="Sun X."/>
            <person name="Wang J."/>
            <person name="Zhao C."/>
            <person name="Wang Y."/>
            <person name="Wang D."/>
            <person name="Huang X."/>
            <person name="Wang R."/>
            <person name="Lv J."/>
            <person name="Li Y."/>
            <person name="Zhang Z."/>
            <person name="Liu B."/>
            <person name="Lu W."/>
            <person name="Hui Y."/>
            <person name="Liang J."/>
            <person name="Zhou Z."/>
            <person name="Hou R."/>
            <person name="Li X."/>
            <person name="Liu Y."/>
            <person name="Li H."/>
            <person name="Ning X."/>
            <person name="Lin Y."/>
            <person name="Zhao L."/>
            <person name="Xing Q."/>
            <person name="Dou J."/>
            <person name="Li Y."/>
            <person name="Mao J."/>
            <person name="Guo H."/>
            <person name="Dou H."/>
            <person name="Li T."/>
            <person name="Mu C."/>
            <person name="Jiang W."/>
            <person name="Fu Q."/>
            <person name="Fu X."/>
            <person name="Miao Y."/>
            <person name="Liu J."/>
            <person name="Yu Q."/>
            <person name="Li R."/>
            <person name="Liao H."/>
            <person name="Li X."/>
            <person name="Kong Y."/>
            <person name="Jiang Z."/>
            <person name="Chourrout D."/>
            <person name="Li R."/>
            <person name="Bao Z."/>
        </authorList>
    </citation>
    <scope>NUCLEOTIDE SEQUENCE [LARGE SCALE GENOMIC DNA]</scope>
    <source>
        <strain evidence="11 12">PY_sf001</strain>
    </source>
</reference>
<dbReference type="GO" id="GO:0030154">
    <property type="term" value="P:cell differentiation"/>
    <property type="evidence" value="ECO:0007669"/>
    <property type="project" value="UniProtKB-KW"/>
</dbReference>
<dbReference type="PROSITE" id="PS50888">
    <property type="entry name" value="BHLH"/>
    <property type="match status" value="1"/>
</dbReference>
<dbReference type="Gene3D" id="4.10.280.10">
    <property type="entry name" value="Helix-loop-helix DNA-binding domain"/>
    <property type="match status" value="1"/>
</dbReference>
<evidence type="ECO:0000256" key="7">
    <source>
        <dbReference type="ARBA" id="ARBA00023163"/>
    </source>
</evidence>
<sequence>MCSKISEEYESSACPPDSGVIRCKPVSPGGTSDPVVYTADIPNTVCEETEGDGDCDAPYYVIINGNTIKRVSEAELQMLEKQCVPRAGAEADIEKLKRSFQNEDANSGLDNSLSEENLLAHISRQVGFQQQLLCSAIDGTLHDSLNEKRLPQYQIEEREDPVGANSLNDHYTILPNLLNQPHIPISWPLGLTPTIATGNIQSTPVNSTAQMPGTILHSQNGTSLVTSTPVTGQRALQSLPMNGQDHCLFTPHPKTGQLLYLAPSDGSSPQLFQQLTPTANTPNTSDFVTPNIREHSKKPAMLKLNSSGEDEDNSHNCSSDSPPTPLDSSSDRDSMQFELSLFNNTGEESREQHNMKERRRRLRIKDACDVMRKLVPGMSDKTDKATVFEFGARYIHFLKGFVGNKHDKDFLIKYSPY</sequence>
<dbReference type="InterPro" id="IPR039583">
    <property type="entry name" value="TCFL5/SOLH1/2"/>
</dbReference>
<comment type="subcellular location">
    <subcellularLocation>
        <location evidence="1">Nucleus</location>
    </subcellularLocation>
</comment>
<keyword evidence="2" id="KW-0217">Developmental protein</keyword>
<comment type="caution">
    <text evidence="11">The sequence shown here is derived from an EMBL/GenBank/DDBJ whole genome shotgun (WGS) entry which is preliminary data.</text>
</comment>
<evidence type="ECO:0000256" key="3">
    <source>
        <dbReference type="ARBA" id="ARBA00022782"/>
    </source>
</evidence>
<evidence type="ECO:0000256" key="9">
    <source>
        <dbReference type="SAM" id="MobiDB-lite"/>
    </source>
</evidence>
<dbReference type="GO" id="GO:0007283">
    <property type="term" value="P:spermatogenesis"/>
    <property type="evidence" value="ECO:0007669"/>
    <property type="project" value="UniProtKB-KW"/>
</dbReference>
<dbReference type="PANTHER" id="PTHR15402:SF2">
    <property type="entry name" value="TRANSCRIPTION FACTOR LIKE 5"/>
    <property type="match status" value="1"/>
</dbReference>
<accession>A0A210R1Q8</accession>
<evidence type="ECO:0000256" key="1">
    <source>
        <dbReference type="ARBA" id="ARBA00004123"/>
    </source>
</evidence>
<keyword evidence="7" id="KW-0804">Transcription</keyword>
<keyword evidence="8" id="KW-0539">Nucleus</keyword>
<dbReference type="PANTHER" id="PTHR15402">
    <property type="entry name" value="TRANSCRIPTION FACTOR-LIKE 5 PROTEIN"/>
    <property type="match status" value="1"/>
</dbReference>
<name>A0A210R1Q8_MIZYE</name>
<dbReference type="CDD" id="cd19683">
    <property type="entry name" value="bHLH_SOHLH_like"/>
    <property type="match status" value="1"/>
</dbReference>
<evidence type="ECO:0000313" key="12">
    <source>
        <dbReference type="Proteomes" id="UP000242188"/>
    </source>
</evidence>
<evidence type="ECO:0000256" key="4">
    <source>
        <dbReference type="ARBA" id="ARBA00022871"/>
    </source>
</evidence>
<keyword evidence="5" id="KW-0805">Transcription regulation</keyword>
<evidence type="ECO:0000256" key="5">
    <source>
        <dbReference type="ARBA" id="ARBA00023015"/>
    </source>
</evidence>
<feature type="region of interest" description="Disordered" evidence="9">
    <location>
        <begin position="263"/>
        <end position="333"/>
    </location>
</feature>
<proteinExistence type="predicted"/>
<dbReference type="Pfam" id="PF00010">
    <property type="entry name" value="HLH"/>
    <property type="match status" value="1"/>
</dbReference>
<keyword evidence="4" id="KW-0744">Spermatogenesis</keyword>
<dbReference type="GO" id="GO:0000978">
    <property type="term" value="F:RNA polymerase II cis-regulatory region sequence-specific DNA binding"/>
    <property type="evidence" value="ECO:0007669"/>
    <property type="project" value="TreeGrafter"/>
</dbReference>
<evidence type="ECO:0000313" key="11">
    <source>
        <dbReference type="EMBL" id="OWF54968.1"/>
    </source>
</evidence>
<dbReference type="EMBL" id="NEDP02000798">
    <property type="protein sequence ID" value="OWF54968.1"/>
    <property type="molecule type" value="Genomic_DNA"/>
</dbReference>
<dbReference type="GO" id="GO:0005634">
    <property type="term" value="C:nucleus"/>
    <property type="evidence" value="ECO:0007669"/>
    <property type="project" value="UniProtKB-SubCell"/>
</dbReference>
<dbReference type="InterPro" id="IPR011598">
    <property type="entry name" value="bHLH_dom"/>
</dbReference>
<dbReference type="GO" id="GO:0000981">
    <property type="term" value="F:DNA-binding transcription factor activity, RNA polymerase II-specific"/>
    <property type="evidence" value="ECO:0007669"/>
    <property type="project" value="TreeGrafter"/>
</dbReference>
<dbReference type="Proteomes" id="UP000242188">
    <property type="component" value="Unassembled WGS sequence"/>
</dbReference>
<feature type="compositionally biased region" description="Polar residues" evidence="9">
    <location>
        <begin position="265"/>
        <end position="288"/>
    </location>
</feature>
<keyword evidence="3" id="KW-0221">Differentiation</keyword>